<dbReference type="SMART" id="SM01017">
    <property type="entry name" value="Arrestin_C"/>
    <property type="match status" value="1"/>
</dbReference>
<dbReference type="InterPro" id="IPR014752">
    <property type="entry name" value="Arrestin-like_C"/>
</dbReference>
<feature type="domain" description="Arrestin C-terminal-like" evidence="2">
    <location>
        <begin position="169"/>
        <end position="360"/>
    </location>
</feature>
<dbReference type="Gene3D" id="2.60.40.640">
    <property type="match status" value="2"/>
</dbReference>
<dbReference type="Proteomes" id="UP000492821">
    <property type="component" value="Unassembled WGS sequence"/>
</dbReference>
<dbReference type="Pfam" id="PF02752">
    <property type="entry name" value="Arrestin_C"/>
    <property type="match status" value="1"/>
</dbReference>
<name>A0A7E4V2M1_PANRE</name>
<dbReference type="SUPFAM" id="SSF81296">
    <property type="entry name" value="E set domains"/>
    <property type="match status" value="2"/>
</dbReference>
<dbReference type="AlphaFoldDB" id="A0A7E4V2M1"/>
<evidence type="ECO:0000256" key="1">
    <source>
        <dbReference type="ARBA" id="ARBA00005298"/>
    </source>
</evidence>
<dbReference type="WBParaSite" id="Pan_g15707.t2">
    <property type="protein sequence ID" value="Pan_g15707.t2"/>
    <property type="gene ID" value="Pan_g15707"/>
</dbReference>
<evidence type="ECO:0000313" key="3">
    <source>
        <dbReference type="Proteomes" id="UP000492821"/>
    </source>
</evidence>
<keyword evidence="3" id="KW-1185">Reference proteome</keyword>
<evidence type="ECO:0000313" key="4">
    <source>
        <dbReference type="WBParaSite" id="Pan_g15707.t2"/>
    </source>
</evidence>
<accession>A0A7E4V2M1</accession>
<sequence length="479" mass="52981">MSMFANLVNNAQLHEFNIELEKRDACYFPGSNVSGRLVLRAKVPLEVEKVKVMINGIARLKIKSKLTKSGIECVNTNTDLINSVETVAPEKAEQLPDDIVTSVEAKSISALYTVRAEITFRTEENETKKFCAVKGFTVVEPFDLNGLPVCYFEPAVHVLSKKFGLFSCTGGQIKLNFTISRTAFVCGENISIEGKIENKTDRRIDKVVAILQQVFIVSGQNDESNSTTPETSVLDVSDIHEDNLALFVDEGQAIRIERNFAIPAMPPRHSYNSLFSTMLTTVANNEHGEHRNSLSLASKPRRLSLSASLLNMNNHPKFPSVVPTGSRFLKTLYQLSVKVKTGGVEVMEINVPIIIGTVPYALALPKTLSDLKDKDKEKLNKPLSAEEQTVTYRESRKDKPTILSVSGDTYACNKSQLSFINKYPFFANLPTSSKQSRKVKMLANAIKAESGFLQGVGPIDDTSSYSSEMTIQLPNKPMD</sequence>
<protein>
    <submittedName>
        <fullName evidence="4">Arrestin_C domain-containing protein</fullName>
    </submittedName>
</protein>
<dbReference type="GO" id="GO:0015031">
    <property type="term" value="P:protein transport"/>
    <property type="evidence" value="ECO:0007669"/>
    <property type="project" value="TreeGrafter"/>
</dbReference>
<proteinExistence type="inferred from homology"/>
<organism evidence="3 4">
    <name type="scientific">Panagrellus redivivus</name>
    <name type="common">Microworm</name>
    <dbReference type="NCBI Taxonomy" id="6233"/>
    <lineage>
        <taxon>Eukaryota</taxon>
        <taxon>Metazoa</taxon>
        <taxon>Ecdysozoa</taxon>
        <taxon>Nematoda</taxon>
        <taxon>Chromadorea</taxon>
        <taxon>Rhabditida</taxon>
        <taxon>Tylenchina</taxon>
        <taxon>Panagrolaimomorpha</taxon>
        <taxon>Panagrolaimoidea</taxon>
        <taxon>Panagrolaimidae</taxon>
        <taxon>Panagrellus</taxon>
    </lineage>
</organism>
<dbReference type="GO" id="GO:0005737">
    <property type="term" value="C:cytoplasm"/>
    <property type="evidence" value="ECO:0007669"/>
    <property type="project" value="TreeGrafter"/>
</dbReference>
<dbReference type="PANTHER" id="PTHR11188">
    <property type="entry name" value="ARRESTIN DOMAIN CONTAINING PROTEIN"/>
    <property type="match status" value="1"/>
</dbReference>
<dbReference type="InterPro" id="IPR011022">
    <property type="entry name" value="Arrestin_C-like"/>
</dbReference>
<reference evidence="4" key="2">
    <citation type="submission" date="2020-10" db="UniProtKB">
        <authorList>
            <consortium name="WormBaseParasite"/>
        </authorList>
    </citation>
    <scope>IDENTIFICATION</scope>
</reference>
<dbReference type="Pfam" id="PF00339">
    <property type="entry name" value="Arrestin_N"/>
    <property type="match status" value="1"/>
</dbReference>
<comment type="similarity">
    <text evidence="1">Belongs to the arrestin family.</text>
</comment>
<dbReference type="InterPro" id="IPR050357">
    <property type="entry name" value="Arrestin_domain-protein"/>
</dbReference>
<dbReference type="PANTHER" id="PTHR11188:SF83">
    <property type="entry name" value="ARRESTIN C-TERMINAL-LIKE DOMAIN-CONTAINING PROTEIN"/>
    <property type="match status" value="1"/>
</dbReference>
<dbReference type="InterPro" id="IPR011021">
    <property type="entry name" value="Arrestin-like_N"/>
</dbReference>
<reference evidence="3" key="1">
    <citation type="journal article" date="2013" name="Genetics">
        <title>The draft genome and transcriptome of Panagrellus redivivus are shaped by the harsh demands of a free-living lifestyle.</title>
        <authorList>
            <person name="Srinivasan J."/>
            <person name="Dillman A.R."/>
            <person name="Macchietto M.G."/>
            <person name="Heikkinen L."/>
            <person name="Lakso M."/>
            <person name="Fracchia K.M."/>
            <person name="Antoshechkin I."/>
            <person name="Mortazavi A."/>
            <person name="Wong G."/>
            <person name="Sternberg P.W."/>
        </authorList>
    </citation>
    <scope>NUCLEOTIDE SEQUENCE [LARGE SCALE GENOMIC DNA]</scope>
    <source>
        <strain evidence="3">MT8872</strain>
    </source>
</reference>
<dbReference type="InterPro" id="IPR014756">
    <property type="entry name" value="Ig_E-set"/>
</dbReference>
<evidence type="ECO:0000259" key="2">
    <source>
        <dbReference type="SMART" id="SM01017"/>
    </source>
</evidence>